<dbReference type="AlphaFoldDB" id="A0AAC8YR23"/>
<evidence type="ECO:0000313" key="4">
    <source>
        <dbReference type="Proteomes" id="UP000577697"/>
    </source>
</evidence>
<keyword evidence="4" id="KW-1185">Reference proteome</keyword>
<accession>A0AAC8YR23</accession>
<dbReference type="EMBL" id="CP015005">
    <property type="protein sequence ID" value="AMS42669.1"/>
    <property type="molecule type" value="Genomic_DNA"/>
</dbReference>
<organism evidence="1 3">
    <name type="scientific">Aminobacter aminovorans</name>
    <name type="common">Chelatobacter heintzii</name>
    <dbReference type="NCBI Taxonomy" id="83263"/>
    <lineage>
        <taxon>Bacteria</taxon>
        <taxon>Pseudomonadati</taxon>
        <taxon>Pseudomonadota</taxon>
        <taxon>Alphaproteobacteria</taxon>
        <taxon>Hyphomicrobiales</taxon>
        <taxon>Phyllobacteriaceae</taxon>
        <taxon>Aminobacter</taxon>
    </lineage>
</organism>
<reference evidence="1 3" key="1">
    <citation type="submission" date="2016-03" db="EMBL/GenBank/DDBJ databases">
        <title>Complete genome of Aminobacter aminovorans KCTC 2477.</title>
        <authorList>
            <person name="Kim K.M."/>
        </authorList>
    </citation>
    <scope>NUCLEOTIDE SEQUENCE [LARGE SCALE GENOMIC DNA]</scope>
    <source>
        <strain evidence="1 3">KCTC 2477</strain>
    </source>
</reference>
<dbReference type="RefSeq" id="WP_067962281.1">
    <property type="nucleotide sequence ID" value="NZ_CP015005.1"/>
</dbReference>
<reference evidence="2 4" key="2">
    <citation type="submission" date="2020-08" db="EMBL/GenBank/DDBJ databases">
        <title>Genomic Encyclopedia of Type Strains, Phase IV (KMG-IV): sequencing the most valuable type-strain genomes for metagenomic binning, comparative biology and taxonomic classification.</title>
        <authorList>
            <person name="Goeker M."/>
        </authorList>
    </citation>
    <scope>NUCLEOTIDE SEQUENCE [LARGE SCALE GENOMIC DNA]</scope>
    <source>
        <strain evidence="2 4">DSM 10368</strain>
    </source>
</reference>
<proteinExistence type="predicted"/>
<evidence type="ECO:0000313" key="3">
    <source>
        <dbReference type="Proteomes" id="UP000075755"/>
    </source>
</evidence>
<gene>
    <name evidence="1" type="ORF">AA2016_3749</name>
    <name evidence="2" type="ORF">FHS67_005804</name>
</gene>
<dbReference type="Proteomes" id="UP000075755">
    <property type="component" value="Chromosome"/>
</dbReference>
<sequence length="149" mass="16786">MATNEPHEHARREAFAEIPGGRELIDWFGFVPHFHDAEMFDIDLSSSRSGQLKIRAFRMTAQVDDQGYFVLDRHVVVTLTLESISEISLSDFHLPGIVGDLVVVRSDDEFRVEWDASYGVAGRIAAARVRFDFEACPVERTPLTATHPV</sequence>
<name>A0AAC8YR23_AMIAI</name>
<dbReference type="KEGG" id="aak:AA2016_3749"/>
<dbReference type="EMBL" id="JACICB010000029">
    <property type="protein sequence ID" value="MBB3709453.1"/>
    <property type="molecule type" value="Genomic_DNA"/>
</dbReference>
<protein>
    <submittedName>
        <fullName evidence="1">Uncharacterized protein</fullName>
    </submittedName>
</protein>
<evidence type="ECO:0000313" key="1">
    <source>
        <dbReference type="EMBL" id="AMS42669.1"/>
    </source>
</evidence>
<evidence type="ECO:0000313" key="2">
    <source>
        <dbReference type="EMBL" id="MBB3709453.1"/>
    </source>
</evidence>
<dbReference type="Proteomes" id="UP000577697">
    <property type="component" value="Unassembled WGS sequence"/>
</dbReference>